<dbReference type="PANTHER" id="PTHR10491:SF4">
    <property type="entry name" value="METHIONINE ADENOSYLTRANSFERASE 2 SUBUNIT BETA"/>
    <property type="match status" value="1"/>
</dbReference>
<dbReference type="InterPro" id="IPR005913">
    <property type="entry name" value="dTDP_dehydrorham_reduct"/>
</dbReference>
<evidence type="ECO:0000256" key="3">
    <source>
        <dbReference type="ARBA" id="ARBA00012929"/>
    </source>
</evidence>
<evidence type="ECO:0000259" key="7">
    <source>
        <dbReference type="Pfam" id="PF04321"/>
    </source>
</evidence>
<feature type="non-terminal residue" evidence="8">
    <location>
        <position position="290"/>
    </location>
</feature>
<comment type="caution">
    <text evidence="8">The sequence shown here is derived from an EMBL/GenBank/DDBJ whole genome shotgun (WGS) entry which is preliminary data.</text>
</comment>
<dbReference type="PANTHER" id="PTHR10491">
    <property type="entry name" value="DTDP-4-DEHYDRORHAMNOSE REDUCTASE"/>
    <property type="match status" value="1"/>
</dbReference>
<feature type="domain" description="RmlD-like substrate binding" evidence="7">
    <location>
        <begin position="1"/>
        <end position="289"/>
    </location>
</feature>
<keyword evidence="9" id="KW-1185">Reference proteome</keyword>
<evidence type="ECO:0000256" key="2">
    <source>
        <dbReference type="ARBA" id="ARBA00010944"/>
    </source>
</evidence>
<name>A0A923HNR5_9BURK</name>
<evidence type="ECO:0000256" key="5">
    <source>
        <dbReference type="ARBA" id="ARBA00048200"/>
    </source>
</evidence>
<dbReference type="GO" id="GO:0005829">
    <property type="term" value="C:cytosol"/>
    <property type="evidence" value="ECO:0007669"/>
    <property type="project" value="TreeGrafter"/>
</dbReference>
<comment type="function">
    <text evidence="6">Catalyzes the reduction of dTDP-6-deoxy-L-lyxo-4-hexulose to yield dTDP-L-rhamnose.</text>
</comment>
<evidence type="ECO:0000313" key="8">
    <source>
        <dbReference type="EMBL" id="MBC3864349.1"/>
    </source>
</evidence>
<dbReference type="RefSeq" id="WP_186914334.1">
    <property type="nucleotide sequence ID" value="NZ_JACOFV010000035.1"/>
</dbReference>
<dbReference type="Pfam" id="PF04321">
    <property type="entry name" value="RmlD_sub_bind"/>
    <property type="match status" value="1"/>
</dbReference>
<reference evidence="8" key="1">
    <citation type="submission" date="2020-08" db="EMBL/GenBank/DDBJ databases">
        <title>Novel species isolated from subtropical streams in China.</title>
        <authorList>
            <person name="Lu H."/>
        </authorList>
    </citation>
    <scope>NUCLEOTIDE SEQUENCE</scope>
    <source>
        <strain evidence="8">KACC 12607</strain>
    </source>
</reference>
<dbReference type="InterPro" id="IPR036291">
    <property type="entry name" value="NAD(P)-bd_dom_sf"/>
</dbReference>
<comment type="pathway">
    <text evidence="1 6">Carbohydrate biosynthesis; dTDP-L-rhamnose biosynthesis.</text>
</comment>
<comment type="similarity">
    <text evidence="2 6">Belongs to the dTDP-4-dehydrorhamnose reductase family.</text>
</comment>
<dbReference type="GO" id="GO:0019305">
    <property type="term" value="P:dTDP-rhamnose biosynthetic process"/>
    <property type="evidence" value="ECO:0007669"/>
    <property type="project" value="TreeGrafter"/>
</dbReference>
<evidence type="ECO:0000256" key="4">
    <source>
        <dbReference type="ARBA" id="ARBA00017099"/>
    </source>
</evidence>
<dbReference type="GO" id="GO:0008831">
    <property type="term" value="F:dTDP-4-dehydrorhamnose reductase activity"/>
    <property type="evidence" value="ECO:0007669"/>
    <property type="project" value="UniProtKB-EC"/>
</dbReference>
<dbReference type="EC" id="1.1.1.133" evidence="3 6"/>
<accession>A0A923HNR5</accession>
<sequence length="290" mass="31388">MRILLTGVTGQLGHTLQPILSQHHEVIAPTRAQLDLSDAAAIAAFVAECKPDLIINPAAYTAVDKAETEAELAHAINAIAPGVFAEQAKKLGIGLIHYSTDYVYDGSLRDDNGKLPSYTEDAPTNPVNVYGKTKLAGEQAIIASGCKYLIFRTSWVYSTFGKNFLLTMLRLANERDELRVVNDQWGAPTSANAIADISAAIVAQLNSVEDAATWWKSHQGIYHLTTKGRTSWCGFTQEIMRQTSAAGRLHKVAPTVTGIPATEYPTPAQRPVNSCLDTSLLATTFHVQIP</sequence>
<dbReference type="CDD" id="cd05254">
    <property type="entry name" value="dTDP_HR_like_SDR_e"/>
    <property type="match status" value="1"/>
</dbReference>
<evidence type="ECO:0000256" key="1">
    <source>
        <dbReference type="ARBA" id="ARBA00004781"/>
    </source>
</evidence>
<gene>
    <name evidence="8" type="primary">rfbD</name>
    <name evidence="8" type="ORF">H8K32_19820</name>
</gene>
<evidence type="ECO:0000256" key="6">
    <source>
        <dbReference type="RuleBase" id="RU364082"/>
    </source>
</evidence>
<keyword evidence="6" id="KW-0521">NADP</keyword>
<dbReference type="AlphaFoldDB" id="A0A923HNR5"/>
<comment type="catalytic activity">
    <reaction evidence="5 6">
        <text>dTDP-beta-L-rhamnose + NADP(+) = dTDP-4-dehydro-beta-L-rhamnose + NADPH + H(+)</text>
        <dbReference type="Rhea" id="RHEA:21796"/>
        <dbReference type="ChEBI" id="CHEBI:15378"/>
        <dbReference type="ChEBI" id="CHEBI:57510"/>
        <dbReference type="ChEBI" id="CHEBI:57783"/>
        <dbReference type="ChEBI" id="CHEBI:58349"/>
        <dbReference type="ChEBI" id="CHEBI:62830"/>
        <dbReference type="EC" id="1.1.1.133"/>
    </reaction>
</comment>
<dbReference type="InterPro" id="IPR029903">
    <property type="entry name" value="RmlD-like-bd"/>
</dbReference>
<evidence type="ECO:0000313" key="9">
    <source>
        <dbReference type="Proteomes" id="UP000634011"/>
    </source>
</evidence>
<organism evidence="8 9">
    <name type="scientific">Undibacterium jejuense</name>
    <dbReference type="NCBI Taxonomy" id="1344949"/>
    <lineage>
        <taxon>Bacteria</taxon>
        <taxon>Pseudomonadati</taxon>
        <taxon>Pseudomonadota</taxon>
        <taxon>Betaproteobacteria</taxon>
        <taxon>Burkholderiales</taxon>
        <taxon>Oxalobacteraceae</taxon>
        <taxon>Undibacterium</taxon>
    </lineage>
</organism>
<dbReference type="Gene3D" id="3.90.25.10">
    <property type="entry name" value="UDP-galactose 4-epimerase, domain 1"/>
    <property type="match status" value="1"/>
</dbReference>
<keyword evidence="6 8" id="KW-0560">Oxidoreductase</keyword>
<proteinExistence type="inferred from homology"/>
<dbReference type="NCBIfam" id="TIGR01214">
    <property type="entry name" value="rmlD"/>
    <property type="match status" value="1"/>
</dbReference>
<protein>
    <recommendedName>
        <fullName evidence="4 6">dTDP-4-dehydrorhamnose reductase</fullName>
        <ecNumber evidence="3 6">1.1.1.133</ecNumber>
    </recommendedName>
</protein>
<dbReference type="EMBL" id="JACOFV010000035">
    <property type="protein sequence ID" value="MBC3864349.1"/>
    <property type="molecule type" value="Genomic_DNA"/>
</dbReference>
<comment type="cofactor">
    <cofactor evidence="6">
        <name>Mg(2+)</name>
        <dbReference type="ChEBI" id="CHEBI:18420"/>
    </cofactor>
    <text evidence="6">Binds 1 Mg(2+) ion per monomer.</text>
</comment>
<dbReference type="Proteomes" id="UP000634011">
    <property type="component" value="Unassembled WGS sequence"/>
</dbReference>
<dbReference type="Gene3D" id="3.40.50.720">
    <property type="entry name" value="NAD(P)-binding Rossmann-like Domain"/>
    <property type="match status" value="1"/>
</dbReference>
<dbReference type="SUPFAM" id="SSF51735">
    <property type="entry name" value="NAD(P)-binding Rossmann-fold domains"/>
    <property type="match status" value="1"/>
</dbReference>